<keyword evidence="5" id="KW-1185">Reference proteome</keyword>
<proteinExistence type="inferred from homology"/>
<dbReference type="SUPFAM" id="SSF56801">
    <property type="entry name" value="Acetyl-CoA synthetase-like"/>
    <property type="match status" value="1"/>
</dbReference>
<protein>
    <submittedName>
        <fullName evidence="4">AMP-binding protein</fullName>
    </submittedName>
</protein>
<dbReference type="AlphaFoldDB" id="A0A9X9X898"/>
<dbReference type="GO" id="GO:0006631">
    <property type="term" value="P:fatty acid metabolic process"/>
    <property type="evidence" value="ECO:0007669"/>
    <property type="project" value="TreeGrafter"/>
</dbReference>
<dbReference type="PANTHER" id="PTHR43201">
    <property type="entry name" value="ACYL-COA SYNTHETASE"/>
    <property type="match status" value="1"/>
</dbReference>
<name>A0A9X9X898_9PROT</name>
<evidence type="ECO:0000259" key="3">
    <source>
        <dbReference type="SMART" id="SM00563"/>
    </source>
</evidence>
<dbReference type="PANTHER" id="PTHR43201:SF5">
    <property type="entry name" value="MEDIUM-CHAIN ACYL-COA LIGASE ACSF2, MITOCHONDRIAL"/>
    <property type="match status" value="1"/>
</dbReference>
<dbReference type="Pfam" id="PF00550">
    <property type="entry name" value="PP-binding"/>
    <property type="match status" value="1"/>
</dbReference>
<dbReference type="Pfam" id="PF00501">
    <property type="entry name" value="AMP-binding"/>
    <property type="match status" value="1"/>
</dbReference>
<dbReference type="Gene3D" id="3.30.300.30">
    <property type="match status" value="1"/>
</dbReference>
<dbReference type="PROSITE" id="PS00455">
    <property type="entry name" value="AMP_BINDING"/>
    <property type="match status" value="1"/>
</dbReference>
<dbReference type="InterPro" id="IPR045851">
    <property type="entry name" value="AMP-bd_C_sf"/>
</dbReference>
<dbReference type="InterPro" id="IPR042099">
    <property type="entry name" value="ANL_N_sf"/>
</dbReference>
<organism evidence="4 5">
    <name type="scientific">Neoroseomonas eburnea</name>
    <dbReference type="NCBI Taxonomy" id="1346889"/>
    <lineage>
        <taxon>Bacteria</taxon>
        <taxon>Pseudomonadati</taxon>
        <taxon>Pseudomonadota</taxon>
        <taxon>Alphaproteobacteria</taxon>
        <taxon>Acetobacterales</taxon>
        <taxon>Acetobacteraceae</taxon>
        <taxon>Neoroseomonas</taxon>
    </lineage>
</organism>
<dbReference type="EMBL" id="JAAEDL010000004">
    <property type="protein sequence ID" value="MBR0679934.1"/>
    <property type="molecule type" value="Genomic_DNA"/>
</dbReference>
<feature type="domain" description="Phospholipid/glycerol acyltransferase" evidence="3">
    <location>
        <begin position="708"/>
        <end position="825"/>
    </location>
</feature>
<dbReference type="SMART" id="SM00563">
    <property type="entry name" value="PlsC"/>
    <property type="match status" value="1"/>
</dbReference>
<dbReference type="Pfam" id="PF13193">
    <property type="entry name" value="AMP-binding_C"/>
    <property type="match status" value="1"/>
</dbReference>
<reference evidence="4" key="2">
    <citation type="journal article" date="2021" name="Syst. Appl. Microbiol.">
        <title>Roseomonas hellenica sp. nov., isolated from roots of wild-growing Alkanna tinctoria.</title>
        <authorList>
            <person name="Rat A."/>
            <person name="Naranjo H.D."/>
            <person name="Lebbe L."/>
            <person name="Cnockaert M."/>
            <person name="Krigas N."/>
            <person name="Grigoriadou K."/>
            <person name="Maloupa E."/>
            <person name="Willems A."/>
        </authorList>
    </citation>
    <scope>NUCLEOTIDE SEQUENCE</scope>
    <source>
        <strain evidence="4">LMG 31228</strain>
    </source>
</reference>
<dbReference type="InterPro" id="IPR025110">
    <property type="entry name" value="AMP-bd_C"/>
</dbReference>
<evidence type="ECO:0000256" key="1">
    <source>
        <dbReference type="ARBA" id="ARBA00006432"/>
    </source>
</evidence>
<dbReference type="CDD" id="cd07989">
    <property type="entry name" value="LPLAT_AGPAT-like"/>
    <property type="match status" value="1"/>
</dbReference>
<dbReference type="InterPro" id="IPR009081">
    <property type="entry name" value="PP-bd_ACP"/>
</dbReference>
<dbReference type="InterPro" id="IPR002123">
    <property type="entry name" value="Plipid/glycerol_acylTrfase"/>
</dbReference>
<dbReference type="InterPro" id="IPR036736">
    <property type="entry name" value="ACP-like_sf"/>
</dbReference>
<dbReference type="RefSeq" id="WP_211845406.1">
    <property type="nucleotide sequence ID" value="NZ_JAAEDL010000004.1"/>
</dbReference>
<dbReference type="SUPFAM" id="SSF69593">
    <property type="entry name" value="Glycerol-3-phosphate (1)-acyltransferase"/>
    <property type="match status" value="1"/>
</dbReference>
<dbReference type="GO" id="GO:0031956">
    <property type="term" value="F:medium-chain fatty acid-CoA ligase activity"/>
    <property type="evidence" value="ECO:0007669"/>
    <property type="project" value="TreeGrafter"/>
</dbReference>
<comment type="caution">
    <text evidence="4">The sequence shown here is derived from an EMBL/GenBank/DDBJ whole genome shotgun (WGS) entry which is preliminary data.</text>
</comment>
<accession>A0A9X9X898</accession>
<dbReference type="InterPro" id="IPR000873">
    <property type="entry name" value="AMP-dep_synth/lig_dom"/>
</dbReference>
<dbReference type="Gene3D" id="1.10.1200.10">
    <property type="entry name" value="ACP-like"/>
    <property type="match status" value="1"/>
</dbReference>
<evidence type="ECO:0000313" key="5">
    <source>
        <dbReference type="Proteomes" id="UP001138709"/>
    </source>
</evidence>
<dbReference type="Gene3D" id="3.40.50.12780">
    <property type="entry name" value="N-terminal domain of ligase-like"/>
    <property type="match status" value="1"/>
</dbReference>
<reference evidence="4" key="1">
    <citation type="submission" date="2020-01" db="EMBL/GenBank/DDBJ databases">
        <authorList>
            <person name="Rat A."/>
        </authorList>
    </citation>
    <scope>NUCLEOTIDE SEQUENCE</scope>
    <source>
        <strain evidence="4">LMG 31228</strain>
    </source>
</reference>
<sequence>MDAIPGADTTCWTPARLIAALAARGNAPAVVTMAGETPIPWAAATIANEAARLAGGLIAAGMARGEPVAIHAPNSPHWIVVRLAVAATGALPLAIDDLSGAHEAEAIIADAGCRWLFASAAHAAAAMPRRDGLRIVLVDEPDAPEGWHALRGADPGPLPELRPDEDALIVATSGTTGAPKLFTLTHANLTANLTGVLAQGLIGPGDRMLVPLPLHHVYPFLVGLMTPFAAGATVVLPEAVTGPQIVQALKSARATIMVGVPRLYVALLAGLQARVAARGRAARMVFGALLEFATSLRRGGIDIGRRLFGSLHAQMAPDLRLMVSGGAKLDPEATWMLEALGWKVASGYGLAETASLFTGNTPGAQRIGSEGRPIAAGTQIRIDAPDVLGIGEILLRGPNVFAGYRNNPEANAAAFTADGWFRTGDLGRLDTDGFLYVTGRSKELIVLGGGKNVMPEEVEEAYGAHPAIKEIAVLERAGALVAVVLPDLAAIRAGGNTRVEDVVRVALTAAAQDLPSYQRLAGYVLAREPLPRTRLGKVQRFRLARLYEELLEGRAPQAPAPLSEEDAALVATPGAREVWEILQARYAGKPLSPEANPALDLGIDSLEWISLALEIEQRTGMRLTEHEMAEMATVRALLRRAAGGAAVVTVPHRSAEELAAEVTRATAPRSPLLWPLRAGGWAAARGIGRVMFDLRATGVENVPREGPFVIVANHVSDLDPGLVAASLPFAAARRLWWSGAVERLFANAVARGFAHTFQVFPVDERMPAQAVAMARAVLERGQGLVWFPESWRSPDGRLQRFLPGIGVVLDGMDDVTVVPAFISGAFEAMPRDARLPRRHPVRIAFGAPVAVRALAVASEDPRMRAEGLAEALHGLVAALVPPEPSGDGTDATGS</sequence>
<keyword evidence="2" id="KW-0436">Ligase</keyword>
<dbReference type="GO" id="GO:0016746">
    <property type="term" value="F:acyltransferase activity"/>
    <property type="evidence" value="ECO:0007669"/>
    <property type="project" value="InterPro"/>
</dbReference>
<evidence type="ECO:0000313" key="4">
    <source>
        <dbReference type="EMBL" id="MBR0679934.1"/>
    </source>
</evidence>
<evidence type="ECO:0000256" key="2">
    <source>
        <dbReference type="ARBA" id="ARBA00022598"/>
    </source>
</evidence>
<dbReference type="SUPFAM" id="SSF47336">
    <property type="entry name" value="ACP-like"/>
    <property type="match status" value="1"/>
</dbReference>
<dbReference type="Pfam" id="PF01553">
    <property type="entry name" value="Acyltransferase"/>
    <property type="match status" value="1"/>
</dbReference>
<dbReference type="InterPro" id="IPR020845">
    <property type="entry name" value="AMP-binding_CS"/>
</dbReference>
<dbReference type="Proteomes" id="UP001138709">
    <property type="component" value="Unassembled WGS sequence"/>
</dbReference>
<gene>
    <name evidence="4" type="ORF">GXW74_05505</name>
</gene>
<comment type="similarity">
    <text evidence="1">Belongs to the ATP-dependent AMP-binding enzyme family.</text>
</comment>